<dbReference type="Proteomes" id="UP001060164">
    <property type="component" value="Chromosome"/>
</dbReference>
<sequence length="348" mass="39567">MNTISNRMNKILLFVLFFYILDSILLFPARKNLIYMMAFILFRAGFLAAAAFVVKFYVIRPLGKTEKAMDDYVSGRIGLEQLCEERPITPACDRFLQYLMLTDNKKEMLKYSVEQAKLIALQNQINPHFLYNTLDAIRGDALDAGLNEIASITEALASFFYYSISDLDHLTTLTQELENVKEYFKIQQFRFGKNLKLEIDSEEEFSTAFRYCIPRMTLQPLVENAISHGLECKEKKGTVSIHIVRSQYELIIKVIDDGIGMERSEVDSINGTLHNSNACNMRKEGRGGIALANINSRIKLIFGAEYGVTVFSCKNIGTTVQINIPLVERNQLNEEGVTANREWDGSSK</sequence>
<evidence type="ECO:0000313" key="5">
    <source>
        <dbReference type="Proteomes" id="UP001060164"/>
    </source>
</evidence>
<dbReference type="EMBL" id="CP102290">
    <property type="protein sequence ID" value="UWP58798.1"/>
    <property type="molecule type" value="Genomic_DNA"/>
</dbReference>
<dbReference type="InterPro" id="IPR050640">
    <property type="entry name" value="Bact_2-comp_sensor_kinase"/>
</dbReference>
<dbReference type="GO" id="GO:0016301">
    <property type="term" value="F:kinase activity"/>
    <property type="evidence" value="ECO:0007669"/>
    <property type="project" value="UniProtKB-KW"/>
</dbReference>
<dbReference type="InterPro" id="IPR036890">
    <property type="entry name" value="HATPase_C_sf"/>
</dbReference>
<evidence type="ECO:0000259" key="3">
    <source>
        <dbReference type="Pfam" id="PF06580"/>
    </source>
</evidence>
<feature type="transmembrane region" description="Helical" evidence="1">
    <location>
        <begin position="35"/>
        <end position="59"/>
    </location>
</feature>
<dbReference type="RefSeq" id="WP_049898015.1">
    <property type="nucleotide sequence ID" value="NZ_CABLBR010000001.1"/>
</dbReference>
<dbReference type="Pfam" id="PF06580">
    <property type="entry name" value="His_kinase"/>
    <property type="match status" value="1"/>
</dbReference>
<dbReference type="InterPro" id="IPR010559">
    <property type="entry name" value="Sig_transdc_His_kin_internal"/>
</dbReference>
<keyword evidence="4" id="KW-0418">Kinase</keyword>
<dbReference type="SUPFAM" id="SSF55874">
    <property type="entry name" value="ATPase domain of HSP90 chaperone/DNA topoisomerase II/histidine kinase"/>
    <property type="match status" value="1"/>
</dbReference>
<keyword evidence="1" id="KW-0472">Membrane</keyword>
<protein>
    <submittedName>
        <fullName evidence="4">Histidine kinase</fullName>
    </submittedName>
</protein>
<dbReference type="Gene3D" id="3.30.565.10">
    <property type="entry name" value="Histidine kinase-like ATPase, C-terminal domain"/>
    <property type="match status" value="1"/>
</dbReference>
<feature type="domain" description="Histidine kinase/HSP90-like ATPase" evidence="2">
    <location>
        <begin position="217"/>
        <end position="326"/>
    </location>
</feature>
<keyword evidence="4" id="KW-0808">Transferase</keyword>
<feature type="transmembrane region" description="Helical" evidence="1">
    <location>
        <begin position="12"/>
        <end position="29"/>
    </location>
</feature>
<keyword evidence="1" id="KW-1133">Transmembrane helix</keyword>
<evidence type="ECO:0000259" key="2">
    <source>
        <dbReference type="Pfam" id="PF02518"/>
    </source>
</evidence>
<gene>
    <name evidence="4" type="ORF">NQ502_15695</name>
</gene>
<dbReference type="PANTHER" id="PTHR34220:SF7">
    <property type="entry name" value="SENSOR HISTIDINE KINASE YPDA"/>
    <property type="match status" value="1"/>
</dbReference>
<keyword evidence="1" id="KW-0812">Transmembrane</keyword>
<name>A0ABY5VEX9_9FIRM</name>
<dbReference type="Pfam" id="PF02518">
    <property type="entry name" value="HATPase_c"/>
    <property type="match status" value="1"/>
</dbReference>
<keyword evidence="5" id="KW-1185">Reference proteome</keyword>
<feature type="domain" description="Signal transduction histidine kinase internal region" evidence="3">
    <location>
        <begin position="116"/>
        <end position="195"/>
    </location>
</feature>
<evidence type="ECO:0000313" key="4">
    <source>
        <dbReference type="EMBL" id="UWP58798.1"/>
    </source>
</evidence>
<proteinExistence type="predicted"/>
<evidence type="ECO:0000256" key="1">
    <source>
        <dbReference type="SAM" id="Phobius"/>
    </source>
</evidence>
<organism evidence="4 5">
    <name type="scientific">Ruminococcus gauvreauii</name>
    <dbReference type="NCBI Taxonomy" id="438033"/>
    <lineage>
        <taxon>Bacteria</taxon>
        <taxon>Bacillati</taxon>
        <taxon>Bacillota</taxon>
        <taxon>Clostridia</taxon>
        <taxon>Eubacteriales</taxon>
        <taxon>Oscillospiraceae</taxon>
        <taxon>Ruminococcus</taxon>
    </lineage>
</organism>
<accession>A0ABY5VEX9</accession>
<dbReference type="PANTHER" id="PTHR34220">
    <property type="entry name" value="SENSOR HISTIDINE KINASE YPDA"/>
    <property type="match status" value="1"/>
</dbReference>
<reference evidence="4" key="1">
    <citation type="journal article" date="2022" name="Cell">
        <title>Design, construction, and in vivo augmentation of a complex gut microbiome.</title>
        <authorList>
            <person name="Cheng A.G."/>
            <person name="Ho P.Y."/>
            <person name="Aranda-Diaz A."/>
            <person name="Jain S."/>
            <person name="Yu F.B."/>
            <person name="Meng X."/>
            <person name="Wang M."/>
            <person name="Iakiviak M."/>
            <person name="Nagashima K."/>
            <person name="Zhao A."/>
            <person name="Murugkar P."/>
            <person name="Patil A."/>
            <person name="Atabakhsh K."/>
            <person name="Weakley A."/>
            <person name="Yan J."/>
            <person name="Brumbaugh A.R."/>
            <person name="Higginbottom S."/>
            <person name="Dimas A."/>
            <person name="Shiver A.L."/>
            <person name="Deutschbauer A."/>
            <person name="Neff N."/>
            <person name="Sonnenburg J.L."/>
            <person name="Huang K.C."/>
            <person name="Fischbach M.A."/>
        </authorList>
    </citation>
    <scope>NUCLEOTIDE SEQUENCE</scope>
    <source>
        <strain evidence="4">DSM 19829</strain>
    </source>
</reference>
<dbReference type="InterPro" id="IPR003594">
    <property type="entry name" value="HATPase_dom"/>
</dbReference>